<dbReference type="InterPro" id="IPR036237">
    <property type="entry name" value="Xyl_isomerase-like_sf"/>
</dbReference>
<dbReference type="GO" id="GO:0046487">
    <property type="term" value="P:glyoxylate metabolic process"/>
    <property type="evidence" value="ECO:0007669"/>
    <property type="project" value="TreeGrafter"/>
</dbReference>
<name>A0A8J6YMU4_9PROT</name>
<evidence type="ECO:0000313" key="5">
    <source>
        <dbReference type="Proteomes" id="UP000631034"/>
    </source>
</evidence>
<comment type="similarity">
    <text evidence="2">Belongs to the hyi family.</text>
</comment>
<dbReference type="EMBL" id="JACZHT010000005">
    <property type="protein sequence ID" value="MBE1237525.1"/>
    <property type="molecule type" value="Genomic_DNA"/>
</dbReference>
<feature type="domain" description="Xylose isomerase-like TIM barrel" evidence="3">
    <location>
        <begin position="21"/>
        <end position="254"/>
    </location>
</feature>
<dbReference type="PANTHER" id="PTHR43489:SF6">
    <property type="entry name" value="HYDROXYPYRUVATE ISOMERASE-RELATED"/>
    <property type="match status" value="1"/>
</dbReference>
<keyword evidence="1 2" id="KW-0413">Isomerase</keyword>
<dbReference type="InterPro" id="IPR013022">
    <property type="entry name" value="Xyl_isomerase-like_TIM-brl"/>
</dbReference>
<evidence type="ECO:0000313" key="4">
    <source>
        <dbReference type="EMBL" id="MBE1237525.1"/>
    </source>
</evidence>
<evidence type="ECO:0000259" key="3">
    <source>
        <dbReference type="Pfam" id="PF01261"/>
    </source>
</evidence>
<dbReference type="Pfam" id="PF01261">
    <property type="entry name" value="AP_endonuc_2"/>
    <property type="match status" value="1"/>
</dbReference>
<dbReference type="PANTHER" id="PTHR43489">
    <property type="entry name" value="ISOMERASE"/>
    <property type="match status" value="1"/>
</dbReference>
<protein>
    <submittedName>
        <fullName evidence="4">TIM barrel protein</fullName>
    </submittedName>
</protein>
<sequence>MPRFSANLARLFTEHPLDARIDAARACGFGGVEIPLPYIWKPEVIGDRLAMADVELVCFSAPPGDWAAGERGLAALPGRESEFRDSIEVALEYADLCDCTRLLVPAGIVADEAQWPEALDTYIANLSWAAERCSEDNVRVLIEPKNTRENPGYFLSRPDDAVRVLEDVDDDNLCLCYNMYHAQIIQGGLSDFIEENLEFLGHVRVAGVPLGDEPDRNGEINWPFLFTLLDAHGYPGWVGCDYTPRAGTVPGLRWGADFGLGER</sequence>
<dbReference type="PIRSF" id="PIRSF006241">
    <property type="entry name" value="HyI"/>
    <property type="match status" value="1"/>
</dbReference>
<dbReference type="GO" id="GO:0008903">
    <property type="term" value="F:hydroxypyruvate isomerase activity"/>
    <property type="evidence" value="ECO:0007669"/>
    <property type="project" value="TreeGrafter"/>
</dbReference>
<reference evidence="4" key="1">
    <citation type="submission" date="2020-10" db="EMBL/GenBank/DDBJ databases">
        <title>Genome sequence of the unusual species of purple photosynthetic bacteria, Phaeovibrio sulfidiphilus DSM 23193, type strain.</title>
        <authorList>
            <person name="Kyndt J.A."/>
            <person name="Meyer T.E."/>
        </authorList>
    </citation>
    <scope>NUCLEOTIDE SEQUENCE</scope>
    <source>
        <strain evidence="4">DSM 23193</strain>
    </source>
</reference>
<proteinExistence type="inferred from homology"/>
<accession>A0A8J6YMU4</accession>
<comment type="caution">
    <text evidence="4">The sequence shown here is derived from an EMBL/GenBank/DDBJ whole genome shotgun (WGS) entry which is preliminary data.</text>
</comment>
<keyword evidence="5" id="KW-1185">Reference proteome</keyword>
<dbReference type="InterPro" id="IPR050417">
    <property type="entry name" value="Sugar_Epim/Isomerase"/>
</dbReference>
<dbReference type="InterPro" id="IPR026040">
    <property type="entry name" value="HyI-like"/>
</dbReference>
<gene>
    <name evidence="4" type="ORF">IHV25_07670</name>
</gene>
<dbReference type="Gene3D" id="3.20.20.150">
    <property type="entry name" value="Divalent-metal-dependent TIM barrel enzymes"/>
    <property type="match status" value="1"/>
</dbReference>
<dbReference type="SUPFAM" id="SSF51658">
    <property type="entry name" value="Xylose isomerase-like"/>
    <property type="match status" value="1"/>
</dbReference>
<dbReference type="Proteomes" id="UP000631034">
    <property type="component" value="Unassembled WGS sequence"/>
</dbReference>
<dbReference type="RefSeq" id="WP_192534533.1">
    <property type="nucleotide sequence ID" value="NZ_JACZHT010000005.1"/>
</dbReference>
<evidence type="ECO:0000256" key="2">
    <source>
        <dbReference type="PIRNR" id="PIRNR006241"/>
    </source>
</evidence>
<evidence type="ECO:0000256" key="1">
    <source>
        <dbReference type="ARBA" id="ARBA00023235"/>
    </source>
</evidence>
<organism evidence="4 5">
    <name type="scientific">Phaeovibrio sulfidiphilus</name>
    <dbReference type="NCBI Taxonomy" id="1220600"/>
    <lineage>
        <taxon>Bacteria</taxon>
        <taxon>Pseudomonadati</taxon>
        <taxon>Pseudomonadota</taxon>
        <taxon>Alphaproteobacteria</taxon>
        <taxon>Rhodospirillales</taxon>
        <taxon>Rhodospirillaceae</taxon>
        <taxon>Phaeovibrio</taxon>
    </lineage>
</organism>
<dbReference type="AlphaFoldDB" id="A0A8J6YMU4"/>